<name>A0AAV9AJA3_ACOGR</name>
<dbReference type="InterPro" id="IPR001128">
    <property type="entry name" value="Cyt_P450"/>
</dbReference>
<dbReference type="GO" id="GO:0016705">
    <property type="term" value="F:oxidoreductase activity, acting on paired donors, with incorporation or reduction of molecular oxygen"/>
    <property type="evidence" value="ECO:0007669"/>
    <property type="project" value="InterPro"/>
</dbReference>
<dbReference type="Gene3D" id="1.10.630.10">
    <property type="entry name" value="Cytochrome P450"/>
    <property type="match status" value="1"/>
</dbReference>
<dbReference type="CDD" id="cd11075">
    <property type="entry name" value="CYP77_89"/>
    <property type="match status" value="1"/>
</dbReference>
<dbReference type="GO" id="GO:0004497">
    <property type="term" value="F:monooxygenase activity"/>
    <property type="evidence" value="ECO:0007669"/>
    <property type="project" value="UniProtKB-KW"/>
</dbReference>
<gene>
    <name evidence="8" type="ORF">QJS04_geneDACA008412</name>
</gene>
<dbReference type="SUPFAM" id="SSF48264">
    <property type="entry name" value="Cytochrome P450"/>
    <property type="match status" value="1"/>
</dbReference>
<evidence type="ECO:0000256" key="2">
    <source>
        <dbReference type="ARBA" id="ARBA00022617"/>
    </source>
</evidence>
<comment type="cofactor">
    <cofactor evidence="6">
        <name>heme</name>
        <dbReference type="ChEBI" id="CHEBI:30413"/>
    </cofactor>
</comment>
<evidence type="ECO:0000313" key="9">
    <source>
        <dbReference type="Proteomes" id="UP001179952"/>
    </source>
</evidence>
<dbReference type="Proteomes" id="UP001179952">
    <property type="component" value="Unassembled WGS sequence"/>
</dbReference>
<keyword evidence="7" id="KW-0503">Monooxygenase</keyword>
<dbReference type="PRINTS" id="PR00463">
    <property type="entry name" value="EP450I"/>
</dbReference>
<comment type="similarity">
    <text evidence="1 7">Belongs to the cytochrome P450 family.</text>
</comment>
<dbReference type="PROSITE" id="PS00086">
    <property type="entry name" value="CYTOCHROME_P450"/>
    <property type="match status" value="1"/>
</dbReference>
<dbReference type="EMBL" id="JAUJYN010000009">
    <property type="protein sequence ID" value="KAK1264320.1"/>
    <property type="molecule type" value="Genomic_DNA"/>
</dbReference>
<evidence type="ECO:0000313" key="8">
    <source>
        <dbReference type="EMBL" id="KAK1264320.1"/>
    </source>
</evidence>
<evidence type="ECO:0000256" key="7">
    <source>
        <dbReference type="RuleBase" id="RU000461"/>
    </source>
</evidence>
<protein>
    <submittedName>
        <fullName evidence="8">Cytochrome P450 77A4</fullName>
    </submittedName>
</protein>
<evidence type="ECO:0000256" key="5">
    <source>
        <dbReference type="ARBA" id="ARBA00023004"/>
    </source>
</evidence>
<dbReference type="AlphaFoldDB" id="A0AAV9AJA3"/>
<dbReference type="GO" id="GO:0005506">
    <property type="term" value="F:iron ion binding"/>
    <property type="evidence" value="ECO:0007669"/>
    <property type="project" value="InterPro"/>
</dbReference>
<organism evidence="8 9">
    <name type="scientific">Acorus gramineus</name>
    <name type="common">Dwarf sweet flag</name>
    <dbReference type="NCBI Taxonomy" id="55184"/>
    <lineage>
        <taxon>Eukaryota</taxon>
        <taxon>Viridiplantae</taxon>
        <taxon>Streptophyta</taxon>
        <taxon>Embryophyta</taxon>
        <taxon>Tracheophyta</taxon>
        <taxon>Spermatophyta</taxon>
        <taxon>Magnoliopsida</taxon>
        <taxon>Liliopsida</taxon>
        <taxon>Acoraceae</taxon>
        <taxon>Acorus</taxon>
    </lineage>
</organism>
<accession>A0AAV9AJA3</accession>
<keyword evidence="2 6" id="KW-0349">Heme</keyword>
<comment type="caution">
    <text evidence="8">The sequence shown here is derived from an EMBL/GenBank/DDBJ whole genome shotgun (WGS) entry which is preliminary data.</text>
</comment>
<keyword evidence="9" id="KW-1185">Reference proteome</keyword>
<dbReference type="PANTHER" id="PTHR47944:SF19">
    <property type="entry name" value="CYTOCHROME P450 77A4"/>
    <property type="match status" value="1"/>
</dbReference>
<proteinExistence type="inferred from homology"/>
<evidence type="ECO:0000256" key="4">
    <source>
        <dbReference type="ARBA" id="ARBA00023002"/>
    </source>
</evidence>
<sequence length="521" mass="58279">MSSSIPSWLSDHIPFPPTQTLLCALALTLPLLLLFKNTTSKSPNLPPGPPGWPVVGNLFQVALSGKPFIHYVRDLRAQFGPIFTLRMGARTLIFISSADLAREALVERSQAFANRPRENPTRAIFSCYKFTVNSALYGPEWRSLRRNMVAGMLNSARLREFRHVRARAMDRLVEHVRAEAEAEGGGVWVLKNARFAVFCILLAMCFGVEMEEETVVRIDQVLKTVLLTLMPRIDDHFPALSPFFAKQRRRAREVRALQVSTLMPLIEERRGMIKAAGKAAAAANSIPYSYLDSLFELKVEGRECAPTDEELVTLCSEFINGGTDTTATAVEWAVARFIETPPMQARIYEEVVAVVGGDGRKVDEGDIERMEYLQAFVKELLRKHPPTYLSLTHAAVEPGTTLAGYDIPTDANLEIYLPPISEDPKLWNNPQKFNPERFISGGEDADITGVKGVKMIPFGAGRRICPGLAMGTTHITLMLARMVQEFEWLPHPDQPGVDMSDKQEFTVVMNRTLRTLIRPRN</sequence>
<evidence type="ECO:0000256" key="1">
    <source>
        <dbReference type="ARBA" id="ARBA00010617"/>
    </source>
</evidence>
<dbReference type="Pfam" id="PF00067">
    <property type="entry name" value="p450"/>
    <property type="match status" value="1"/>
</dbReference>
<dbReference type="InterPro" id="IPR036396">
    <property type="entry name" value="Cyt_P450_sf"/>
</dbReference>
<keyword evidence="4 7" id="KW-0560">Oxidoreductase</keyword>
<evidence type="ECO:0000256" key="6">
    <source>
        <dbReference type="PIRSR" id="PIRSR602401-1"/>
    </source>
</evidence>
<keyword evidence="5 6" id="KW-0408">Iron</keyword>
<evidence type="ECO:0000256" key="3">
    <source>
        <dbReference type="ARBA" id="ARBA00022723"/>
    </source>
</evidence>
<feature type="binding site" description="axial binding residue" evidence="6">
    <location>
        <position position="465"/>
    </location>
    <ligand>
        <name>heme</name>
        <dbReference type="ChEBI" id="CHEBI:30413"/>
    </ligand>
    <ligandPart>
        <name>Fe</name>
        <dbReference type="ChEBI" id="CHEBI:18248"/>
    </ligandPart>
</feature>
<dbReference type="InterPro" id="IPR002401">
    <property type="entry name" value="Cyt_P450_E_grp-I"/>
</dbReference>
<reference evidence="8" key="2">
    <citation type="submission" date="2023-06" db="EMBL/GenBank/DDBJ databases">
        <authorList>
            <person name="Ma L."/>
            <person name="Liu K.-W."/>
            <person name="Li Z."/>
            <person name="Hsiao Y.-Y."/>
            <person name="Qi Y."/>
            <person name="Fu T."/>
            <person name="Tang G."/>
            <person name="Zhang D."/>
            <person name="Sun W.-H."/>
            <person name="Liu D.-K."/>
            <person name="Li Y."/>
            <person name="Chen G.-Z."/>
            <person name="Liu X.-D."/>
            <person name="Liao X.-Y."/>
            <person name="Jiang Y.-T."/>
            <person name="Yu X."/>
            <person name="Hao Y."/>
            <person name="Huang J."/>
            <person name="Zhao X.-W."/>
            <person name="Ke S."/>
            <person name="Chen Y.-Y."/>
            <person name="Wu W.-L."/>
            <person name="Hsu J.-L."/>
            <person name="Lin Y.-F."/>
            <person name="Huang M.-D."/>
            <person name="Li C.-Y."/>
            <person name="Huang L."/>
            <person name="Wang Z.-W."/>
            <person name="Zhao X."/>
            <person name="Zhong W.-Y."/>
            <person name="Peng D.-H."/>
            <person name="Ahmad S."/>
            <person name="Lan S."/>
            <person name="Zhang J.-S."/>
            <person name="Tsai W.-C."/>
            <person name="Van De Peer Y."/>
            <person name="Liu Z.-J."/>
        </authorList>
    </citation>
    <scope>NUCLEOTIDE SEQUENCE</scope>
    <source>
        <strain evidence="8">SCP</strain>
        <tissue evidence="8">Leaves</tissue>
    </source>
</reference>
<dbReference type="PRINTS" id="PR00385">
    <property type="entry name" value="P450"/>
</dbReference>
<reference evidence="8" key="1">
    <citation type="journal article" date="2023" name="Nat. Commun.">
        <title>Diploid and tetraploid genomes of Acorus and the evolution of monocots.</title>
        <authorList>
            <person name="Ma L."/>
            <person name="Liu K.W."/>
            <person name="Li Z."/>
            <person name="Hsiao Y.Y."/>
            <person name="Qi Y."/>
            <person name="Fu T."/>
            <person name="Tang G.D."/>
            <person name="Zhang D."/>
            <person name="Sun W.H."/>
            <person name="Liu D.K."/>
            <person name="Li Y."/>
            <person name="Chen G.Z."/>
            <person name="Liu X.D."/>
            <person name="Liao X.Y."/>
            <person name="Jiang Y.T."/>
            <person name="Yu X."/>
            <person name="Hao Y."/>
            <person name="Huang J."/>
            <person name="Zhao X.W."/>
            <person name="Ke S."/>
            <person name="Chen Y.Y."/>
            <person name="Wu W.L."/>
            <person name="Hsu J.L."/>
            <person name="Lin Y.F."/>
            <person name="Huang M.D."/>
            <person name="Li C.Y."/>
            <person name="Huang L."/>
            <person name="Wang Z.W."/>
            <person name="Zhao X."/>
            <person name="Zhong W.Y."/>
            <person name="Peng D.H."/>
            <person name="Ahmad S."/>
            <person name="Lan S."/>
            <person name="Zhang J.S."/>
            <person name="Tsai W.C."/>
            <person name="Van de Peer Y."/>
            <person name="Liu Z.J."/>
        </authorList>
    </citation>
    <scope>NUCLEOTIDE SEQUENCE</scope>
    <source>
        <strain evidence="8">SCP</strain>
    </source>
</reference>
<dbReference type="PANTHER" id="PTHR47944">
    <property type="entry name" value="CYTOCHROME P450 98A9"/>
    <property type="match status" value="1"/>
</dbReference>
<dbReference type="InterPro" id="IPR017972">
    <property type="entry name" value="Cyt_P450_CS"/>
</dbReference>
<keyword evidence="3 6" id="KW-0479">Metal-binding</keyword>
<dbReference type="GO" id="GO:0020037">
    <property type="term" value="F:heme binding"/>
    <property type="evidence" value="ECO:0007669"/>
    <property type="project" value="InterPro"/>
</dbReference>